<gene>
    <name evidence="1" type="ORF">FBU59_002130</name>
</gene>
<proteinExistence type="predicted"/>
<comment type="caution">
    <text evidence="1">The sequence shown here is derived from an EMBL/GenBank/DDBJ whole genome shotgun (WGS) entry which is preliminary data.</text>
</comment>
<keyword evidence="2" id="KW-1185">Reference proteome</keyword>
<name>A0ACC1JCB7_9FUNG</name>
<evidence type="ECO:0000313" key="1">
    <source>
        <dbReference type="EMBL" id="KAJ1946058.1"/>
    </source>
</evidence>
<organism evidence="1 2">
    <name type="scientific">Linderina macrospora</name>
    <dbReference type="NCBI Taxonomy" id="4868"/>
    <lineage>
        <taxon>Eukaryota</taxon>
        <taxon>Fungi</taxon>
        <taxon>Fungi incertae sedis</taxon>
        <taxon>Zoopagomycota</taxon>
        <taxon>Kickxellomycotina</taxon>
        <taxon>Kickxellomycetes</taxon>
        <taxon>Kickxellales</taxon>
        <taxon>Kickxellaceae</taxon>
        <taxon>Linderina</taxon>
    </lineage>
</organism>
<protein>
    <submittedName>
        <fullName evidence="1">Uncharacterized protein</fullName>
    </submittedName>
</protein>
<dbReference type="EMBL" id="JANBPW010001115">
    <property type="protein sequence ID" value="KAJ1946058.1"/>
    <property type="molecule type" value="Genomic_DNA"/>
</dbReference>
<reference evidence="1" key="1">
    <citation type="submission" date="2022-07" db="EMBL/GenBank/DDBJ databases">
        <title>Phylogenomic reconstructions and comparative analyses of Kickxellomycotina fungi.</title>
        <authorList>
            <person name="Reynolds N.K."/>
            <person name="Stajich J.E."/>
            <person name="Barry K."/>
            <person name="Grigoriev I.V."/>
            <person name="Crous P."/>
            <person name="Smith M.E."/>
        </authorList>
    </citation>
    <scope>NUCLEOTIDE SEQUENCE</scope>
    <source>
        <strain evidence="1">NRRL 5244</strain>
    </source>
</reference>
<evidence type="ECO:0000313" key="2">
    <source>
        <dbReference type="Proteomes" id="UP001150603"/>
    </source>
</evidence>
<accession>A0ACC1JCB7</accession>
<dbReference type="Proteomes" id="UP001150603">
    <property type="component" value="Unassembled WGS sequence"/>
</dbReference>
<sequence>MKLTIASVVAAFATLATAELDALNSVSSHWNGYTSVINGDMPLIHAVQPTIYRKLTSIFHGTKITQTYEPTFVMAIAYALPDPLMNNILARAGVSGVTVSNHNYPQNSPTYTPGESSEHSSHGPFPTPIVDAPEAYSEISEHWPQVTSIMNEDMSIIKAGAPTLYTKITSAIHGTAITQTYNKPIVDALVTTLPAPIANNLFERAGISDVSVFGGHLYYYPDVDGWSMDTVESNKATSIPTPTPTRSHGHGHGHHH</sequence>